<sequence length="394" mass="43582">MEAKRTVLVDAEPDIRSDFIALELTLRSPKPTWICPSLLYAAFFPVDLAKAKNLRFILSPCYVFGVLEIKGAHIKNAAWPLTSSVSHNPSAEEILSNLRIESTKVKRLSGERLTVACFIGHFYGGGKHSCDHQAIEFLLGCLRQTNVSLNIIYIPIFGSVRRDTAYSQWDILFLSAKLDAEIVLDADIPHVEMIQETFYSRINDDRIVTLSEVVYDSKPLIASTLALLLAVALVLAKMENCQLPPLVRITDSVTLLLASVLATSAPLPGNVSRRVISGVALYYLWFLAVLPLSSYCRSELTSKKFCGKNSARHFRCPNRPQTSGLGATYQLSVDTLQCPTTRHHWLIVIPTLRLRAFGTADSNDWTTTNPANTAALSTDDFPNLADLADKMNAV</sequence>
<protein>
    <submittedName>
        <fullName evidence="1">Uncharacterized protein</fullName>
    </submittedName>
</protein>
<gene>
    <name evidence="1" type="ORF">HPB51_027279</name>
</gene>
<name>A0A9J6D0P5_RHIMP</name>
<proteinExistence type="predicted"/>
<evidence type="ECO:0000313" key="2">
    <source>
        <dbReference type="Proteomes" id="UP000821866"/>
    </source>
</evidence>
<dbReference type="Proteomes" id="UP000821866">
    <property type="component" value="Unassembled WGS sequence"/>
</dbReference>
<accession>A0A9J6D0P5</accession>
<keyword evidence="2" id="KW-1185">Reference proteome</keyword>
<organism evidence="1 2">
    <name type="scientific">Rhipicephalus microplus</name>
    <name type="common">Cattle tick</name>
    <name type="synonym">Boophilus microplus</name>
    <dbReference type="NCBI Taxonomy" id="6941"/>
    <lineage>
        <taxon>Eukaryota</taxon>
        <taxon>Metazoa</taxon>
        <taxon>Ecdysozoa</taxon>
        <taxon>Arthropoda</taxon>
        <taxon>Chelicerata</taxon>
        <taxon>Arachnida</taxon>
        <taxon>Acari</taxon>
        <taxon>Parasitiformes</taxon>
        <taxon>Ixodida</taxon>
        <taxon>Ixodoidea</taxon>
        <taxon>Ixodidae</taxon>
        <taxon>Rhipicephalinae</taxon>
        <taxon>Rhipicephalus</taxon>
        <taxon>Boophilus</taxon>
    </lineage>
</organism>
<dbReference type="AlphaFoldDB" id="A0A9J6D0P5"/>
<comment type="caution">
    <text evidence="1">The sequence shown here is derived from an EMBL/GenBank/DDBJ whole genome shotgun (WGS) entry which is preliminary data.</text>
</comment>
<reference evidence="1" key="2">
    <citation type="submission" date="2021-09" db="EMBL/GenBank/DDBJ databases">
        <authorList>
            <person name="Jia N."/>
            <person name="Wang J."/>
            <person name="Shi W."/>
            <person name="Du L."/>
            <person name="Sun Y."/>
            <person name="Zhan W."/>
            <person name="Jiang J."/>
            <person name="Wang Q."/>
            <person name="Zhang B."/>
            <person name="Ji P."/>
            <person name="Sakyi L.B."/>
            <person name="Cui X."/>
            <person name="Yuan T."/>
            <person name="Jiang B."/>
            <person name="Yang W."/>
            <person name="Lam T.T.-Y."/>
            <person name="Chang Q."/>
            <person name="Ding S."/>
            <person name="Wang X."/>
            <person name="Zhu J."/>
            <person name="Ruan X."/>
            <person name="Zhao L."/>
            <person name="Wei J."/>
            <person name="Que T."/>
            <person name="Du C."/>
            <person name="Cheng J."/>
            <person name="Dai P."/>
            <person name="Han X."/>
            <person name="Huang E."/>
            <person name="Gao Y."/>
            <person name="Liu J."/>
            <person name="Shao H."/>
            <person name="Ye R."/>
            <person name="Li L."/>
            <person name="Wei W."/>
            <person name="Wang X."/>
            <person name="Wang C."/>
            <person name="Huo Q."/>
            <person name="Li W."/>
            <person name="Guo W."/>
            <person name="Chen H."/>
            <person name="Chen S."/>
            <person name="Zhou L."/>
            <person name="Zhou L."/>
            <person name="Ni X."/>
            <person name="Tian J."/>
            <person name="Zhou Y."/>
            <person name="Sheng Y."/>
            <person name="Liu T."/>
            <person name="Pan Y."/>
            <person name="Xia L."/>
            <person name="Li J."/>
            <person name="Zhao F."/>
            <person name="Cao W."/>
        </authorList>
    </citation>
    <scope>NUCLEOTIDE SEQUENCE</scope>
    <source>
        <strain evidence="1">Rmic-2018</strain>
        <tissue evidence="1">Larvae</tissue>
    </source>
</reference>
<reference evidence="1" key="1">
    <citation type="journal article" date="2020" name="Cell">
        <title>Large-Scale Comparative Analyses of Tick Genomes Elucidate Their Genetic Diversity and Vector Capacities.</title>
        <authorList>
            <consortium name="Tick Genome and Microbiome Consortium (TIGMIC)"/>
            <person name="Jia N."/>
            <person name="Wang J."/>
            <person name="Shi W."/>
            <person name="Du L."/>
            <person name="Sun Y."/>
            <person name="Zhan W."/>
            <person name="Jiang J.F."/>
            <person name="Wang Q."/>
            <person name="Zhang B."/>
            <person name="Ji P."/>
            <person name="Bell-Sakyi L."/>
            <person name="Cui X.M."/>
            <person name="Yuan T.T."/>
            <person name="Jiang B.G."/>
            <person name="Yang W.F."/>
            <person name="Lam T.T."/>
            <person name="Chang Q.C."/>
            <person name="Ding S.J."/>
            <person name="Wang X.J."/>
            <person name="Zhu J.G."/>
            <person name="Ruan X.D."/>
            <person name="Zhao L."/>
            <person name="Wei J.T."/>
            <person name="Ye R.Z."/>
            <person name="Que T.C."/>
            <person name="Du C.H."/>
            <person name="Zhou Y.H."/>
            <person name="Cheng J.X."/>
            <person name="Dai P.F."/>
            <person name="Guo W.B."/>
            <person name="Han X.H."/>
            <person name="Huang E.J."/>
            <person name="Li L.F."/>
            <person name="Wei W."/>
            <person name="Gao Y.C."/>
            <person name="Liu J.Z."/>
            <person name="Shao H.Z."/>
            <person name="Wang X."/>
            <person name="Wang C.C."/>
            <person name="Yang T.C."/>
            <person name="Huo Q.B."/>
            <person name="Li W."/>
            <person name="Chen H.Y."/>
            <person name="Chen S.E."/>
            <person name="Zhou L.G."/>
            <person name="Ni X.B."/>
            <person name="Tian J.H."/>
            <person name="Sheng Y."/>
            <person name="Liu T."/>
            <person name="Pan Y.S."/>
            <person name="Xia L.Y."/>
            <person name="Li J."/>
            <person name="Zhao F."/>
            <person name="Cao W.C."/>
        </authorList>
    </citation>
    <scope>NUCLEOTIDE SEQUENCE</scope>
    <source>
        <strain evidence="1">Rmic-2018</strain>
    </source>
</reference>
<evidence type="ECO:0000313" key="1">
    <source>
        <dbReference type="EMBL" id="KAH7964481.1"/>
    </source>
</evidence>
<dbReference type="EMBL" id="JABSTU010003910">
    <property type="protein sequence ID" value="KAH7964481.1"/>
    <property type="molecule type" value="Genomic_DNA"/>
</dbReference>